<evidence type="ECO:0000313" key="2">
    <source>
        <dbReference type="Proteomes" id="UP000294558"/>
    </source>
</evidence>
<sequence>MSPTSVLTADPLIGGGVPIDVEMFFDYPRYLWHVRRLSVATTNLGDEPITISSIAVRADHFEPLAAESKRTVIAPGQRVDVQVDFGALVACSSSDDLAAAVAVTFTKGDGPPVEHLVRLDPAPLDEIRDRECAEQRVEDAASIAVSAQRSIDGPTMETSIEIVRRRGVPVIEVSSLSGSVILALVPVADSEPLLRIDPDRTRADLPIRIEVTRCDPHVVSQSSRTFDLAVFVSVDDAEAHRYQLEIDPRLQSDLQSLIDACQALVAD</sequence>
<name>A0A4R7HXU8_9ACTN</name>
<dbReference type="AlphaFoldDB" id="A0A4R7HXU8"/>
<protein>
    <submittedName>
        <fullName evidence="1">Uncharacterized protein</fullName>
    </submittedName>
</protein>
<dbReference type="InterPro" id="IPR013783">
    <property type="entry name" value="Ig-like_fold"/>
</dbReference>
<keyword evidence="2" id="KW-1185">Reference proteome</keyword>
<proteinExistence type="predicted"/>
<comment type="caution">
    <text evidence="1">The sequence shown here is derived from an EMBL/GenBank/DDBJ whole genome shotgun (WGS) entry which is preliminary data.</text>
</comment>
<dbReference type="EMBL" id="SOAU01000001">
    <property type="protein sequence ID" value="TDT15444.1"/>
    <property type="molecule type" value="Genomic_DNA"/>
</dbReference>
<accession>A0A4R7HXU8</accession>
<reference evidence="1 2" key="1">
    <citation type="submission" date="2019-03" db="EMBL/GenBank/DDBJ databases">
        <title>Sequencing the genomes of 1000 actinobacteria strains.</title>
        <authorList>
            <person name="Klenk H.-P."/>
        </authorList>
    </citation>
    <scope>NUCLEOTIDE SEQUENCE [LARGE SCALE GENOMIC DNA]</scope>
    <source>
        <strain evidence="1 2">DSM 18936</strain>
    </source>
</reference>
<organism evidence="1 2">
    <name type="scientific">Ilumatobacter fluminis</name>
    <dbReference type="NCBI Taxonomy" id="467091"/>
    <lineage>
        <taxon>Bacteria</taxon>
        <taxon>Bacillati</taxon>
        <taxon>Actinomycetota</taxon>
        <taxon>Acidimicrobiia</taxon>
        <taxon>Acidimicrobiales</taxon>
        <taxon>Ilumatobacteraceae</taxon>
        <taxon>Ilumatobacter</taxon>
    </lineage>
</organism>
<dbReference type="Proteomes" id="UP000294558">
    <property type="component" value="Unassembled WGS sequence"/>
</dbReference>
<gene>
    <name evidence="1" type="ORF">BDK89_1014</name>
</gene>
<dbReference type="GO" id="GO:0005975">
    <property type="term" value="P:carbohydrate metabolic process"/>
    <property type="evidence" value="ECO:0007669"/>
    <property type="project" value="UniProtKB-ARBA"/>
</dbReference>
<dbReference type="Gene3D" id="2.60.40.10">
    <property type="entry name" value="Immunoglobulins"/>
    <property type="match status" value="1"/>
</dbReference>
<evidence type="ECO:0000313" key="1">
    <source>
        <dbReference type="EMBL" id="TDT15444.1"/>
    </source>
</evidence>